<dbReference type="AlphaFoldDB" id="A0A6I8M7C6"/>
<organism evidence="2 3">
    <name type="scientific">Oceanivirga miroungae</name>
    <dbReference type="NCBI Taxonomy" id="1130046"/>
    <lineage>
        <taxon>Bacteria</taxon>
        <taxon>Fusobacteriati</taxon>
        <taxon>Fusobacteriota</taxon>
        <taxon>Fusobacteriia</taxon>
        <taxon>Fusobacteriales</taxon>
        <taxon>Leptotrichiaceae</taxon>
        <taxon>Oceanivirga</taxon>
    </lineage>
</organism>
<evidence type="ECO:0000256" key="1">
    <source>
        <dbReference type="SAM" id="SignalP"/>
    </source>
</evidence>
<keyword evidence="3" id="KW-1185">Reference proteome</keyword>
<reference evidence="2 3" key="1">
    <citation type="submission" date="2019-10" db="EMBL/GenBank/DDBJ databases">
        <authorList>
            <person name="Blom J."/>
        </authorList>
    </citation>
    <scope>NUCLEOTIDE SEQUENCE [LARGE SCALE GENOMIC DNA]</scope>
    <source>
        <strain evidence="2 3">ES3154-GLU</strain>
    </source>
</reference>
<proteinExistence type="predicted"/>
<feature type="signal peptide" evidence="1">
    <location>
        <begin position="1"/>
        <end position="18"/>
    </location>
</feature>
<dbReference type="Proteomes" id="UP000419017">
    <property type="component" value="Unassembled WGS sequence"/>
</dbReference>
<dbReference type="EMBL" id="CABWIB010000001">
    <property type="protein sequence ID" value="VWL85784.1"/>
    <property type="molecule type" value="Genomic_DNA"/>
</dbReference>
<evidence type="ECO:0000313" key="3">
    <source>
        <dbReference type="Proteomes" id="UP000419017"/>
    </source>
</evidence>
<protein>
    <submittedName>
        <fullName evidence="2">Uncharacterized protein</fullName>
    </submittedName>
</protein>
<accession>A0A6I8M7C6</accession>
<dbReference type="RefSeq" id="WP_156683757.1">
    <property type="nucleotide sequence ID" value="NZ_CABWIB010000001.1"/>
</dbReference>
<evidence type="ECO:0000313" key="2">
    <source>
        <dbReference type="EMBL" id="VWL85784.1"/>
    </source>
</evidence>
<name>A0A6I8M7C6_9FUSO</name>
<feature type="chain" id="PRO_5026132605" evidence="1">
    <location>
        <begin position="19"/>
        <end position="699"/>
    </location>
</feature>
<sequence>MKKTMISVLALCSTIALANAELGINGDTKTGNFKDFEGKVEVFGKYNDDVVDAEVRSHLVNYKDSKVTDVITGDYLGKLEVKALRSDLHDVTLGAIITKAGGDDYKIDKKNDHARAYVTYKNRMVKDLELSSTTAISAKIKADDSNYFGDYEVSQKVGETYKLGDYTNEGSVEYVYGNEFLSKPEEDFKKAVQEASSGIDKNNAKRKEDQLVDATADKQPVSHKLIISDKNSYVFKGIDLYATPSVEISFKGGKKVVKVLDEAKKDAPKEEDRYKYETKDKVYRHYTPKLELGASAKVKGVDLKSKLYTEFDIEEVRAKDFGNKSGLEVEAKATFGDVTVTPKFSTEFELIRNKALVQKTDEKDAEKEALVLADNNKSLDEIFFNKLDKIFFNKGNKKELKGFTNATKLSVETAYKNDKLEVKVTPSVNLNLEYLKGIKAMEEKSVAEEGKTKKYIKTPEFPSLIETNITKTKKDGETLVIPGLVDAKLEADVKYMFKPYLDLMAKDTFNYGYFHLEGYRFDDENKSIKKEPLAKIMTVSNELTLSADLHKDIEGFKVSVMPSLALNVKQAWEQEAKLNSNGKTEYKYEQIDETPDFLSVKPGIEAKFEKEISEGLVFNLGAGLSNNFSYAYVAKKDKDGKVISRKLETKLSDDNSDVTDYATLFQTKIEKVSIAGFKFGKFEHSTFEAKANFGLTYKF</sequence>
<gene>
    <name evidence="2" type="ORF">OMES3154_01073</name>
</gene>
<keyword evidence="1" id="KW-0732">Signal</keyword>